<dbReference type="EMBL" id="JQFK01000005">
    <property type="protein sequence ID" value="KGK39927.1"/>
    <property type="molecule type" value="Genomic_DNA"/>
</dbReference>
<feature type="region of interest" description="Disordered" evidence="1">
    <location>
        <begin position="1"/>
        <end position="59"/>
    </location>
</feature>
<evidence type="ECO:0000313" key="3">
    <source>
        <dbReference type="EMBL" id="KGK39927.1"/>
    </source>
</evidence>
<feature type="compositionally biased region" description="Polar residues" evidence="1">
    <location>
        <begin position="486"/>
        <end position="521"/>
    </location>
</feature>
<dbReference type="InterPro" id="IPR011993">
    <property type="entry name" value="PH-like_dom_sf"/>
</dbReference>
<evidence type="ECO:0000256" key="1">
    <source>
        <dbReference type="SAM" id="MobiDB-lite"/>
    </source>
</evidence>
<gene>
    <name evidence="3" type="ORF">JL09_g866</name>
</gene>
<dbReference type="VEuPathDB" id="FungiDB:C5L36_0A02110"/>
<organism evidence="3 4">
    <name type="scientific">Pichia kudriavzevii</name>
    <name type="common">Yeast</name>
    <name type="synonym">Issatchenkia orientalis</name>
    <dbReference type="NCBI Taxonomy" id="4909"/>
    <lineage>
        <taxon>Eukaryota</taxon>
        <taxon>Fungi</taxon>
        <taxon>Dikarya</taxon>
        <taxon>Ascomycota</taxon>
        <taxon>Saccharomycotina</taxon>
        <taxon>Pichiomycetes</taxon>
        <taxon>Pichiales</taxon>
        <taxon>Pichiaceae</taxon>
        <taxon>Pichia</taxon>
    </lineage>
</organism>
<evidence type="ECO:0000313" key="4">
    <source>
        <dbReference type="Proteomes" id="UP000029867"/>
    </source>
</evidence>
<feature type="compositionally biased region" description="Basic and acidic residues" evidence="1">
    <location>
        <begin position="8"/>
        <end position="18"/>
    </location>
</feature>
<feature type="compositionally biased region" description="Low complexity" evidence="1">
    <location>
        <begin position="841"/>
        <end position="868"/>
    </location>
</feature>
<feature type="region of interest" description="Disordered" evidence="1">
    <location>
        <begin position="755"/>
        <end position="910"/>
    </location>
</feature>
<dbReference type="InterPro" id="IPR058155">
    <property type="entry name" value="Skg3/CAF120-like_PH"/>
</dbReference>
<feature type="compositionally biased region" description="Low complexity" evidence="1">
    <location>
        <begin position="879"/>
        <end position="910"/>
    </location>
</feature>
<sequence length="910" mass="102883">MPFRVFSKNKDKDSRSKSSTESNSPTSAYFPQPNLASQKSRKLSMSSNSPTLLTPESTGKLAPELTPIVSLLSAQSHRKYIEGVFMLLKDLDSDGNPAERKWLEVYGIMIGNELAYWDSQQLDSKDSNAMGDSKPSYLNFSDGTLKPCLTLPSSNNTIENVIVLSTTLKNRFLLQFSSRDKFLNWCTAFRLSSFEYTSLQEAYTASLLSARGSLLSDIRVILSETKFNHEDWTSVRFGSGMPWKRYFAVIEPGKFTRKGPKNGAIYFYDNEKKSKKSLMAKITNITSVYALYPRNYTVIDHSTLIKLDGSIQFDQKDSSKSCSIFLMPEQHTSVPGYDTLIRFIIPLMDSFHLYGRPKKLNADKRDTSSLLFGLPVLPNVHYLELEDLDPIIKDITSIDWDQNSWNIKIKQILKGKMDKGYNGCGSQNGIQGVTDLLAASNELADGKTKFLVNKPEVHKYLESSSSLKNFNSSGESIDLLSKKISHSNNSKRSNELNSSPLRNVTKTPIENTTTTMPKNSPSPHPVNIYTKYSQIPDNRDVNQQFNRLDIDSNDRSIDGNRKTTEGENSGLDDLYPSNVYDDYEDDDDDDDDDSELHFNKPSNHTSPLDQRVFSPFTDFNNSFRDALKLDNQQSHRIKPLEYQNDAAGSHLMVKKQRSSDGNRSLAQNERANQRAPSDCIPPQKVSYNYQDTLDLPPVNPYKPLPSSSPSTPLDQQYPPSNPVLNFKNPSRPMREPISKVDSPLETNLKKMPFSQPQTIQNQGGSYQYTNSPELKPPHSYSGKKNNENIVPQVIKQSSSNPLNSPSLSIGKYGPMKLPSPQLNSHPQFQQHSEFMPDTQFQSQPAQPHIQPQQIHQHQYQHKLQPQQPNHHHPNPLPPSQQQQPYMNQQMARNQNQGGYQPQGHPGYIHP</sequence>
<dbReference type="Pfam" id="PF25381">
    <property type="entry name" value="PH_26"/>
    <property type="match status" value="1"/>
</dbReference>
<feature type="compositionally biased region" description="Polar residues" evidence="1">
    <location>
        <begin position="755"/>
        <end position="772"/>
    </location>
</feature>
<feature type="compositionally biased region" description="Polar residues" evidence="1">
    <location>
        <begin position="530"/>
        <end position="546"/>
    </location>
</feature>
<feature type="region of interest" description="Disordered" evidence="1">
    <location>
        <begin position="653"/>
        <end position="738"/>
    </location>
</feature>
<comment type="caution">
    <text evidence="3">The sequence shown here is derived from an EMBL/GenBank/DDBJ whole genome shotgun (WGS) entry which is preliminary data.</text>
</comment>
<feature type="non-terminal residue" evidence="3">
    <location>
        <position position="910"/>
    </location>
</feature>
<accession>A0A099P6U9</accession>
<dbReference type="AlphaFoldDB" id="A0A099P6U9"/>
<feature type="compositionally biased region" description="Low complexity" evidence="1">
    <location>
        <begin position="797"/>
        <end position="808"/>
    </location>
</feature>
<evidence type="ECO:0000259" key="2">
    <source>
        <dbReference type="Pfam" id="PF25381"/>
    </source>
</evidence>
<feature type="region of interest" description="Disordered" evidence="1">
    <location>
        <begin position="485"/>
        <end position="613"/>
    </location>
</feature>
<dbReference type="Proteomes" id="UP000029867">
    <property type="component" value="Unassembled WGS sequence"/>
</dbReference>
<feature type="compositionally biased region" description="Low complexity" evidence="1">
    <location>
        <begin position="704"/>
        <end position="713"/>
    </location>
</feature>
<feature type="compositionally biased region" description="Basic and acidic residues" evidence="1">
    <location>
        <begin position="548"/>
        <end position="565"/>
    </location>
</feature>
<feature type="compositionally biased region" description="Polar residues" evidence="1">
    <location>
        <begin position="659"/>
        <end position="670"/>
    </location>
</feature>
<dbReference type="HOGENOM" id="CLU_006977_2_0_1"/>
<dbReference type="Gene3D" id="2.30.29.30">
    <property type="entry name" value="Pleckstrin-homology domain (PH domain)/Phosphotyrosine-binding domain (PTB)"/>
    <property type="match status" value="1"/>
</dbReference>
<name>A0A099P6U9_PICKU</name>
<feature type="compositionally biased region" description="Polar residues" evidence="1">
    <location>
        <begin position="34"/>
        <end position="57"/>
    </location>
</feature>
<feature type="compositionally biased region" description="Polar residues" evidence="1">
    <location>
        <begin position="820"/>
        <end position="832"/>
    </location>
</feature>
<feature type="compositionally biased region" description="Acidic residues" evidence="1">
    <location>
        <begin position="581"/>
        <end position="594"/>
    </location>
</feature>
<feature type="domain" description="Skg3/CAF120-like PH-like" evidence="2">
    <location>
        <begin position="215"/>
        <end position="372"/>
    </location>
</feature>
<reference evidence="4" key="1">
    <citation type="journal article" date="2014" name="Microb. Cell Fact.">
        <title>Exploiting Issatchenkia orientalis SD108 for succinic acid production.</title>
        <authorList>
            <person name="Xiao H."/>
            <person name="Shao Z."/>
            <person name="Jiang Y."/>
            <person name="Dole S."/>
            <person name="Zhao H."/>
        </authorList>
    </citation>
    <scope>NUCLEOTIDE SEQUENCE [LARGE SCALE GENOMIC DNA]</scope>
    <source>
        <strain evidence="4">SD108</strain>
    </source>
</reference>
<protein>
    <recommendedName>
        <fullName evidence="2">Skg3/CAF120-like PH-like domain-containing protein</fullName>
    </recommendedName>
</protein>
<proteinExistence type="predicted"/>
<dbReference type="eggNOG" id="ENOG502QPV9">
    <property type="taxonomic scope" value="Eukaryota"/>
</dbReference>